<evidence type="ECO:0000256" key="1">
    <source>
        <dbReference type="ARBA" id="ARBA00008950"/>
    </source>
</evidence>
<dbReference type="EC" id="3.1.4.-" evidence="2"/>
<dbReference type="GO" id="GO:0016787">
    <property type="term" value="F:hydrolase activity"/>
    <property type="evidence" value="ECO:0007669"/>
    <property type="project" value="UniProtKB-UniRule"/>
</dbReference>
<organism evidence="5 6">
    <name type="scientific">Leuconostoc suionicum</name>
    <dbReference type="NCBI Taxonomy" id="1511761"/>
    <lineage>
        <taxon>Bacteria</taxon>
        <taxon>Bacillati</taxon>
        <taxon>Bacillota</taxon>
        <taxon>Bacilli</taxon>
        <taxon>Lactobacillales</taxon>
        <taxon>Lactobacillaceae</taxon>
        <taxon>Leuconostoc</taxon>
    </lineage>
</organism>
<protein>
    <recommendedName>
        <fullName evidence="2">Phosphoesterase</fullName>
        <ecNumber evidence="2">3.1.4.-</ecNumber>
    </recommendedName>
</protein>
<dbReference type="InterPro" id="IPR024654">
    <property type="entry name" value="Calcineurin-like_PHP_lpxH"/>
</dbReference>
<reference evidence="4 7" key="1">
    <citation type="submission" date="2018-02" db="EMBL/GenBank/DDBJ databases">
        <authorList>
            <person name="Rodrigo-Torres L."/>
            <person name="Arahal R. D."/>
            <person name="Lucena T."/>
        </authorList>
    </citation>
    <scope>NUCLEOTIDE SEQUENCE [LARGE SCALE GENOMIC DNA]</scope>
    <source>
        <strain evidence="4 7">CECT 8486</strain>
    </source>
</reference>
<dbReference type="GeneID" id="99673735"/>
<evidence type="ECO:0000256" key="2">
    <source>
        <dbReference type="RuleBase" id="RU362039"/>
    </source>
</evidence>
<dbReference type="EMBL" id="OKQR01000001">
    <property type="protein sequence ID" value="SPD91924.1"/>
    <property type="molecule type" value="Genomic_DNA"/>
</dbReference>
<dbReference type="Proteomes" id="UP000239237">
    <property type="component" value="Unassembled WGS sequence"/>
</dbReference>
<evidence type="ECO:0000313" key="6">
    <source>
        <dbReference type="Proteomes" id="UP000237923"/>
    </source>
</evidence>
<dbReference type="SUPFAM" id="SSF56300">
    <property type="entry name" value="Metallo-dependent phosphatases"/>
    <property type="match status" value="1"/>
</dbReference>
<dbReference type="AlphaFoldDB" id="A0A2N9K9E0"/>
<dbReference type="Pfam" id="PF12850">
    <property type="entry name" value="Metallophos_2"/>
    <property type="match status" value="1"/>
</dbReference>
<dbReference type="GO" id="GO:0046872">
    <property type="term" value="F:metal ion binding"/>
    <property type="evidence" value="ECO:0007669"/>
    <property type="project" value="UniProtKB-KW"/>
</dbReference>
<evidence type="ECO:0000259" key="3">
    <source>
        <dbReference type="Pfam" id="PF12850"/>
    </source>
</evidence>
<keyword evidence="2" id="KW-0479">Metal-binding</keyword>
<comment type="similarity">
    <text evidence="1 2">Belongs to the metallophosphoesterase superfamily. YfcE family.</text>
</comment>
<dbReference type="RefSeq" id="WP_072613283.1">
    <property type="nucleotide sequence ID" value="NZ_AP017935.1"/>
</dbReference>
<dbReference type="EMBL" id="OKQU01000001">
    <property type="protein sequence ID" value="SPE07203.1"/>
    <property type="molecule type" value="Genomic_DNA"/>
</dbReference>
<accession>A0A2N9K9E0</accession>
<evidence type="ECO:0000313" key="7">
    <source>
        <dbReference type="Proteomes" id="UP000239237"/>
    </source>
</evidence>
<dbReference type="InterPro" id="IPR029052">
    <property type="entry name" value="Metallo-depent_PP-like"/>
</dbReference>
<evidence type="ECO:0000313" key="5">
    <source>
        <dbReference type="EMBL" id="SPE07203.1"/>
    </source>
</evidence>
<comment type="cofactor">
    <cofactor evidence="2">
        <name>a divalent metal cation</name>
        <dbReference type="ChEBI" id="CHEBI:60240"/>
    </cofactor>
</comment>
<dbReference type="NCBIfam" id="TIGR00040">
    <property type="entry name" value="yfcE"/>
    <property type="match status" value="1"/>
</dbReference>
<evidence type="ECO:0000313" key="4">
    <source>
        <dbReference type="EMBL" id="SPD91924.1"/>
    </source>
</evidence>
<dbReference type="InterPro" id="IPR000979">
    <property type="entry name" value="Phosphodiesterase_MJ0936/Vps29"/>
</dbReference>
<name>A0A2N9K9E0_9LACO</name>
<dbReference type="PANTHER" id="PTHR11124">
    <property type="entry name" value="VACUOLAR SORTING PROTEIN VPS29"/>
    <property type="match status" value="1"/>
</dbReference>
<sequence>MVKFLIVSDIHSDRKILVDILAQWRDKVAGIFYNGDSELNADDDIFEGVSTVIGNMDDDPDFAEARSTVIDGITFFQTHGHLYNATAILKWANLNLMNEAANDAHAQVVLFGHTHKEGAVLYDHKLFINPGSTTLPKGPHADLGGTYAVLEVTGDKYIVTFYTRQHQAVPDLTVTVNR</sequence>
<dbReference type="Proteomes" id="UP000237923">
    <property type="component" value="Unassembled WGS sequence"/>
</dbReference>
<proteinExistence type="inferred from homology"/>
<reference evidence="5 6" key="2">
    <citation type="submission" date="2018-02" db="EMBL/GenBank/DDBJ databases">
        <authorList>
            <person name="Cohen D.B."/>
            <person name="Kent A.D."/>
        </authorList>
    </citation>
    <scope>NUCLEOTIDE SEQUENCE [LARGE SCALE GENOMIC DNA]</scope>
    <source>
        <strain evidence="5 6">CECT 9216</strain>
    </source>
</reference>
<gene>
    <name evidence="4" type="ORF">LES8486_00919</name>
    <name evidence="5" type="ORF">LES9216_01066</name>
</gene>
<dbReference type="KEGG" id="lsu:A6B45_02960"/>
<feature type="domain" description="Calcineurin-like phosphoesterase" evidence="3">
    <location>
        <begin position="3"/>
        <end position="153"/>
    </location>
</feature>
<keyword evidence="7" id="KW-1185">Reference proteome</keyword>
<dbReference type="Gene3D" id="3.60.21.10">
    <property type="match status" value="1"/>
</dbReference>